<feature type="region of interest" description="Disordered" evidence="4">
    <location>
        <begin position="229"/>
        <end position="254"/>
    </location>
</feature>
<keyword evidence="7" id="KW-1185">Reference proteome</keyword>
<gene>
    <name evidence="6" type="ORF">EXN66_Car008615</name>
</gene>
<feature type="domain" description="B box-type" evidence="5">
    <location>
        <begin position="142"/>
        <end position="188"/>
    </location>
</feature>
<reference evidence="6 7" key="1">
    <citation type="submission" date="2019-02" db="EMBL/GenBank/DDBJ databases">
        <title>Opniocepnalus argus genome.</title>
        <authorList>
            <person name="Zhou C."/>
            <person name="Xiao S."/>
        </authorList>
    </citation>
    <scope>NUCLEOTIDE SEQUENCE [LARGE SCALE GENOMIC DNA]</scope>
    <source>
        <strain evidence="6">OARG1902GOOAL</strain>
        <tissue evidence="6">Muscle</tissue>
    </source>
</reference>
<keyword evidence="1 3" id="KW-0863">Zinc-finger</keyword>
<evidence type="ECO:0000256" key="2">
    <source>
        <dbReference type="ARBA" id="ARBA00022833"/>
    </source>
</evidence>
<dbReference type="Proteomes" id="UP000503349">
    <property type="component" value="Chromosome 8"/>
</dbReference>
<dbReference type="AlphaFoldDB" id="A0A6G1PRT9"/>
<evidence type="ECO:0000256" key="4">
    <source>
        <dbReference type="SAM" id="MobiDB-lite"/>
    </source>
</evidence>
<dbReference type="PANTHER" id="PTHR28634:SF1">
    <property type="entry name" value="ZINC FINGER B-BOX DOMAIN-CONTAINING PROTEIN 1"/>
    <property type="match status" value="1"/>
</dbReference>
<feature type="region of interest" description="Disordered" evidence="4">
    <location>
        <begin position="54"/>
        <end position="75"/>
    </location>
</feature>
<evidence type="ECO:0000313" key="6">
    <source>
        <dbReference type="EMBL" id="KAF3692939.1"/>
    </source>
</evidence>
<dbReference type="Pfam" id="PF22586">
    <property type="entry name" value="ANCHR-like_BBOX"/>
    <property type="match status" value="1"/>
</dbReference>
<proteinExistence type="predicted"/>
<protein>
    <submittedName>
        <fullName evidence="6">Zinc finger B-box domain-containing protein 1</fullName>
    </submittedName>
</protein>
<feature type="compositionally biased region" description="Basic and acidic residues" evidence="4">
    <location>
        <begin position="54"/>
        <end position="73"/>
    </location>
</feature>
<feature type="compositionally biased region" description="Polar residues" evidence="4">
    <location>
        <begin position="235"/>
        <end position="248"/>
    </location>
</feature>
<evidence type="ECO:0000313" key="7">
    <source>
        <dbReference type="Proteomes" id="UP000503349"/>
    </source>
</evidence>
<dbReference type="PANTHER" id="PTHR28634">
    <property type="entry name" value="ZINC FINGER B-BOX DOMAIN-CONTAINING PROTEIN 1"/>
    <property type="match status" value="1"/>
</dbReference>
<dbReference type="InterPro" id="IPR000315">
    <property type="entry name" value="Znf_B-box"/>
</dbReference>
<evidence type="ECO:0000259" key="5">
    <source>
        <dbReference type="PROSITE" id="PS50119"/>
    </source>
</evidence>
<dbReference type="PROSITE" id="PS50119">
    <property type="entry name" value="ZF_BBOX"/>
    <property type="match status" value="1"/>
</dbReference>
<keyword evidence="2" id="KW-0862">Zinc</keyword>
<keyword evidence="1 3" id="KW-0479">Metal-binding</keyword>
<evidence type="ECO:0000256" key="1">
    <source>
        <dbReference type="ARBA" id="ARBA00022771"/>
    </source>
</evidence>
<organism evidence="6 7">
    <name type="scientific">Channa argus</name>
    <name type="common">Northern snakehead</name>
    <name type="synonym">Ophicephalus argus</name>
    <dbReference type="NCBI Taxonomy" id="215402"/>
    <lineage>
        <taxon>Eukaryota</taxon>
        <taxon>Metazoa</taxon>
        <taxon>Chordata</taxon>
        <taxon>Craniata</taxon>
        <taxon>Vertebrata</taxon>
        <taxon>Euteleostomi</taxon>
        <taxon>Actinopterygii</taxon>
        <taxon>Neopterygii</taxon>
        <taxon>Teleostei</taxon>
        <taxon>Neoteleostei</taxon>
        <taxon>Acanthomorphata</taxon>
        <taxon>Anabantaria</taxon>
        <taxon>Anabantiformes</taxon>
        <taxon>Channoidei</taxon>
        <taxon>Channidae</taxon>
        <taxon>Channa</taxon>
    </lineage>
</organism>
<dbReference type="EMBL" id="CM015719">
    <property type="protein sequence ID" value="KAF3692939.1"/>
    <property type="molecule type" value="Genomic_DNA"/>
</dbReference>
<dbReference type="InterPro" id="IPR037688">
    <property type="entry name" value="ZBBX"/>
</dbReference>
<reference evidence="7" key="2">
    <citation type="submission" date="2019-02" db="EMBL/GenBank/DDBJ databases">
        <title>Opniocepnalus argus Var Kimnra genome.</title>
        <authorList>
            <person name="Zhou C."/>
            <person name="Xiao S."/>
        </authorList>
    </citation>
    <scope>NUCLEOTIDE SEQUENCE [LARGE SCALE GENOMIC DNA]</scope>
</reference>
<dbReference type="CDD" id="cd19818">
    <property type="entry name" value="Bbox1_ZBBX"/>
    <property type="match status" value="1"/>
</dbReference>
<dbReference type="GO" id="GO:0008270">
    <property type="term" value="F:zinc ion binding"/>
    <property type="evidence" value="ECO:0007669"/>
    <property type="project" value="UniProtKB-KW"/>
</dbReference>
<accession>A0A6G1PRT9</accession>
<name>A0A6G1PRT9_CHAAH</name>
<sequence>MHKEYLSPQKEDMNLNDNNKAKAVKLNARNLQQLKMETVTLAQESKEMEEKLQQLKESMSKEKEERGHSEGFRWKSGQCGSLNTNSITNSTKNNMENRLQKLSAGRVKIRVLKDEPLTASPRPLPPPLAPTTSLRTVRKNSLRGTICGQCEVKTAGLMCAECTENFCIGCFAKFHQKGALKLHRMIPIQTNLQTHVSTPDVINCSQKRIDHSLLPGPFTNLVPSPDFKSRCNPHHNFTSSTSPRNGDQNPEEGLKDVSQAMPFYPDPSQVLVMNRLGEKKAEVKEEGLKKKKEEDFPMSLLRGQYSEEESARSFQKALKQWRGEKSHPTGEPTCDSGMWKPVRRVSAIATQVDLRPNREIGDGLVVRIPVKVKFMENSLTYMDRLLLKQQRRTPIEAFTLGLSKDLKFLSNTYAEEETANSLTAQEEDFRQYCSSLFAVPISRSGTEPQITTSESCLVIQVLDDVRITEALSFNRMFDLHEITVSKFF</sequence>
<evidence type="ECO:0000256" key="3">
    <source>
        <dbReference type="PROSITE-ProRule" id="PRU00024"/>
    </source>
</evidence>